<reference evidence="2" key="1">
    <citation type="submission" date="2018-07" db="EMBL/GenBank/DDBJ databases">
        <title>Genome assembly of strain Ka43.</title>
        <authorList>
            <person name="Kukolya J."/>
            <person name="Nagy I."/>
            <person name="Horvath B."/>
            <person name="Toth A."/>
        </authorList>
    </citation>
    <scope>NUCLEOTIDE SEQUENCE</scope>
    <source>
        <strain evidence="2">KB43</strain>
    </source>
</reference>
<comment type="caution">
    <text evidence="2">The sequence shown here is derived from an EMBL/GenBank/DDBJ whole genome shotgun (WGS) entry which is preliminary data.</text>
</comment>
<evidence type="ECO:0000259" key="1">
    <source>
        <dbReference type="Pfam" id="PF07238"/>
    </source>
</evidence>
<evidence type="ECO:0000313" key="3">
    <source>
        <dbReference type="Proteomes" id="UP000652567"/>
    </source>
</evidence>
<accession>A0A928UZ01</accession>
<proteinExistence type="predicted"/>
<dbReference type="EMBL" id="PRDL01000001">
    <property type="protein sequence ID" value="MBE8715825.1"/>
    <property type="molecule type" value="Genomic_DNA"/>
</dbReference>
<sequence>MRQHSRITFRSIFRIKVSNRANKRLIGYVGDISETGLKLLGDVLLEVDSTAALQLKTRDKDGHMRKIDIDVVCLWSRENEKTGHVESGFTLAAPSPDFVNWVSSLRNGRIT</sequence>
<dbReference type="Proteomes" id="UP000652567">
    <property type="component" value="Unassembled WGS sequence"/>
</dbReference>
<dbReference type="AlphaFoldDB" id="A0A928UZ01"/>
<dbReference type="InterPro" id="IPR009875">
    <property type="entry name" value="PilZ_domain"/>
</dbReference>
<dbReference type="RefSeq" id="WP_193906460.1">
    <property type="nucleotide sequence ID" value="NZ_PRDL01000001.1"/>
</dbReference>
<keyword evidence="3" id="KW-1185">Reference proteome</keyword>
<dbReference type="Pfam" id="PF07238">
    <property type="entry name" value="PilZ"/>
    <property type="match status" value="1"/>
</dbReference>
<gene>
    <name evidence="2" type="ORF">C4F51_01315</name>
</gene>
<evidence type="ECO:0000313" key="2">
    <source>
        <dbReference type="EMBL" id="MBE8715825.1"/>
    </source>
</evidence>
<protein>
    <submittedName>
        <fullName evidence="2">PilZ domain-containing protein</fullName>
    </submittedName>
</protein>
<dbReference type="GO" id="GO:0035438">
    <property type="term" value="F:cyclic-di-GMP binding"/>
    <property type="evidence" value="ECO:0007669"/>
    <property type="project" value="InterPro"/>
</dbReference>
<name>A0A928UZ01_9GAMM</name>
<organism evidence="2 3">
    <name type="scientific">Cellvibrio polysaccharolyticus</name>
    <dbReference type="NCBI Taxonomy" id="2082724"/>
    <lineage>
        <taxon>Bacteria</taxon>
        <taxon>Pseudomonadati</taxon>
        <taxon>Pseudomonadota</taxon>
        <taxon>Gammaproteobacteria</taxon>
        <taxon>Cellvibrionales</taxon>
        <taxon>Cellvibrionaceae</taxon>
        <taxon>Cellvibrio</taxon>
    </lineage>
</organism>
<feature type="domain" description="PilZ" evidence="1">
    <location>
        <begin position="2"/>
        <end position="89"/>
    </location>
</feature>